<name>A0A2C9V2D4_MANES</name>
<accession>A0A2C9V2D4</accession>
<dbReference type="Gene3D" id="2.40.70.10">
    <property type="entry name" value="Acid Proteases"/>
    <property type="match status" value="1"/>
</dbReference>
<dbReference type="InterPro" id="IPR021109">
    <property type="entry name" value="Peptidase_aspartic_dom_sf"/>
</dbReference>
<proteinExistence type="predicted"/>
<organism evidence="1">
    <name type="scientific">Manihot esculenta</name>
    <name type="common">Cassava</name>
    <name type="synonym">Jatropha manihot</name>
    <dbReference type="NCBI Taxonomy" id="3983"/>
    <lineage>
        <taxon>Eukaryota</taxon>
        <taxon>Viridiplantae</taxon>
        <taxon>Streptophyta</taxon>
        <taxon>Embryophyta</taxon>
        <taxon>Tracheophyta</taxon>
        <taxon>Spermatophyta</taxon>
        <taxon>Magnoliopsida</taxon>
        <taxon>eudicotyledons</taxon>
        <taxon>Gunneridae</taxon>
        <taxon>Pentapetalae</taxon>
        <taxon>rosids</taxon>
        <taxon>fabids</taxon>
        <taxon>Malpighiales</taxon>
        <taxon>Euphorbiaceae</taxon>
        <taxon>Crotonoideae</taxon>
        <taxon>Manihoteae</taxon>
        <taxon>Manihot</taxon>
    </lineage>
</organism>
<sequence>MVVQMDEAAKEMVGEMKQEGASVQLEDNIEEVTLSVNALQGTQGVDTIKDRRVAEELKLPLLKGTTTSITVAYGRKIHSSGICTGFEWKIQYSAFQFDLRVLDFKGYDIILGVD</sequence>
<gene>
    <name evidence="1" type="ORF">MANES_11G112100</name>
</gene>
<dbReference type="CDD" id="cd00303">
    <property type="entry name" value="retropepsin_like"/>
    <property type="match status" value="1"/>
</dbReference>
<protein>
    <submittedName>
        <fullName evidence="1">Uncharacterized protein</fullName>
    </submittedName>
</protein>
<reference evidence="1" key="1">
    <citation type="submission" date="2016-02" db="EMBL/GenBank/DDBJ databases">
        <title>WGS assembly of Manihot esculenta.</title>
        <authorList>
            <person name="Bredeson J.V."/>
            <person name="Prochnik S.E."/>
            <person name="Lyons J.B."/>
            <person name="Schmutz J."/>
            <person name="Grimwood J."/>
            <person name="Vrebalov J."/>
            <person name="Bart R.S."/>
            <person name="Amuge T."/>
            <person name="Ferguson M.E."/>
            <person name="Green R."/>
            <person name="Putnam N."/>
            <person name="Stites J."/>
            <person name="Rounsley S."/>
            <person name="Rokhsar D.S."/>
        </authorList>
    </citation>
    <scope>NUCLEOTIDE SEQUENCE [LARGE SCALE GENOMIC DNA]</scope>
    <source>
        <tissue evidence="1">Leaf</tissue>
    </source>
</reference>
<dbReference type="AlphaFoldDB" id="A0A2C9V2D4"/>
<dbReference type="Pfam" id="PF08284">
    <property type="entry name" value="RVP_2"/>
    <property type="match status" value="1"/>
</dbReference>
<dbReference type="EMBL" id="CM004397">
    <property type="protein sequence ID" value="OAY37577.1"/>
    <property type="molecule type" value="Genomic_DNA"/>
</dbReference>
<evidence type="ECO:0000313" key="1">
    <source>
        <dbReference type="EMBL" id="OAY37577.1"/>
    </source>
</evidence>